<comment type="similarity">
    <text evidence="1 5">Belongs to the SNAP family.</text>
</comment>
<comment type="subcellular location">
    <subcellularLocation>
        <location evidence="5">Membrane</location>
        <topology evidence="5">Peripheral membrane protein</topology>
    </subcellularLocation>
</comment>
<dbReference type="Gene3D" id="1.25.40.10">
    <property type="entry name" value="Tetratricopeptide repeat domain"/>
    <property type="match status" value="1"/>
</dbReference>
<dbReference type="CDD" id="cd15832">
    <property type="entry name" value="SNAP"/>
    <property type="match status" value="1"/>
</dbReference>
<dbReference type="Pfam" id="PF14938">
    <property type="entry name" value="SNAP"/>
    <property type="match status" value="1"/>
</dbReference>
<keyword evidence="3 5" id="KW-0653">Protein transport</keyword>
<feature type="repeat" description="TPR" evidence="4">
    <location>
        <begin position="112"/>
        <end position="145"/>
    </location>
</feature>
<keyword evidence="7" id="KW-1185">Reference proteome</keyword>
<evidence type="ECO:0000256" key="1">
    <source>
        <dbReference type="ARBA" id="ARBA00010050"/>
    </source>
</evidence>
<dbReference type="InterPro" id="IPR000744">
    <property type="entry name" value="NSF_attach"/>
</dbReference>
<protein>
    <recommendedName>
        <fullName evidence="8">Alpha-soluble NSF attachment protein</fullName>
    </recommendedName>
</protein>
<dbReference type="PRINTS" id="PR00448">
    <property type="entry name" value="NSFATTACHMNT"/>
</dbReference>
<accession>A0ABP0THT1</accession>
<proteinExistence type="inferred from homology"/>
<keyword evidence="2 5" id="KW-0813">Transport</keyword>
<dbReference type="SMART" id="SM00028">
    <property type="entry name" value="TPR"/>
    <property type="match status" value="3"/>
</dbReference>
<evidence type="ECO:0000256" key="3">
    <source>
        <dbReference type="ARBA" id="ARBA00022927"/>
    </source>
</evidence>
<dbReference type="InterPro" id="IPR011990">
    <property type="entry name" value="TPR-like_helical_dom_sf"/>
</dbReference>
<dbReference type="SUPFAM" id="SSF48452">
    <property type="entry name" value="TPR-like"/>
    <property type="match status" value="1"/>
</dbReference>
<keyword evidence="4" id="KW-0802">TPR repeat</keyword>
<gene>
    <name evidence="6" type="ORF">CSSPTR1EN2_LOCUS2432</name>
</gene>
<reference evidence="6" key="1">
    <citation type="submission" date="2024-02" db="EMBL/GenBank/DDBJ databases">
        <authorList>
            <consortium name="ELIXIR-Norway"/>
            <consortium name="Elixir Norway"/>
        </authorList>
    </citation>
    <scope>NUCLEOTIDE SEQUENCE</scope>
</reference>
<evidence type="ECO:0000313" key="6">
    <source>
        <dbReference type="EMBL" id="CAK9194250.1"/>
    </source>
</evidence>
<organism evidence="6 7">
    <name type="scientific">Sphagnum troendelagicum</name>
    <dbReference type="NCBI Taxonomy" id="128251"/>
    <lineage>
        <taxon>Eukaryota</taxon>
        <taxon>Viridiplantae</taxon>
        <taxon>Streptophyta</taxon>
        <taxon>Embryophyta</taxon>
        <taxon>Bryophyta</taxon>
        <taxon>Sphagnophytina</taxon>
        <taxon>Sphagnopsida</taxon>
        <taxon>Sphagnales</taxon>
        <taxon>Sphagnaceae</taxon>
        <taxon>Sphagnum</taxon>
    </lineage>
</organism>
<dbReference type="Proteomes" id="UP001497512">
    <property type="component" value="Chromosome 10"/>
</dbReference>
<comment type="function">
    <text evidence="5">Required for vesicular transport between the endoplasmic reticulum and the Golgi apparatus.</text>
</comment>
<name>A0ABP0THT1_9BRYO</name>
<dbReference type="InterPro" id="IPR019734">
    <property type="entry name" value="TPR_rpt"/>
</dbReference>
<evidence type="ECO:0000313" key="7">
    <source>
        <dbReference type="Proteomes" id="UP001497512"/>
    </source>
</evidence>
<dbReference type="EMBL" id="OZ019902">
    <property type="protein sequence ID" value="CAK9194250.1"/>
    <property type="molecule type" value="Genomic_DNA"/>
</dbReference>
<dbReference type="PROSITE" id="PS50005">
    <property type="entry name" value="TPR"/>
    <property type="match status" value="1"/>
</dbReference>
<keyword evidence="5" id="KW-0931">ER-Golgi transport</keyword>
<evidence type="ECO:0000256" key="4">
    <source>
        <dbReference type="PROSITE-ProRule" id="PRU00339"/>
    </source>
</evidence>
<evidence type="ECO:0000256" key="5">
    <source>
        <dbReference type="RuleBase" id="RU367013"/>
    </source>
</evidence>
<evidence type="ECO:0000256" key="2">
    <source>
        <dbReference type="ARBA" id="ARBA00022448"/>
    </source>
</evidence>
<keyword evidence="5" id="KW-0472">Membrane</keyword>
<evidence type="ECO:0008006" key="8">
    <source>
        <dbReference type="Google" id="ProtNLM"/>
    </source>
</evidence>
<dbReference type="PANTHER" id="PTHR13768">
    <property type="entry name" value="SOLUBLE NSF ATTACHMENT PROTEIN SNAP"/>
    <property type="match status" value="1"/>
</dbReference>
<sequence>MADSEAKGAEFEKKADKKLSGWAVFGSKYDDAAELLEKAANSYKLAKSWDKAANAYIKLANCQLKLESKHEAASAYVDAANCYKKSQPQEAVRMLNLAIGMFEDIGRLSMAAKHYKDIADIYEKEENVEKAMEYYDKAAELYSGEGTDSTANQCKIKVAQFAAQLEQYDKAIEIYEDVAKQSLNNNLLKYSVKGYLLNAGLCQICAKDVVGINNALEKYQELDPTFSSTRECKLLTDLAGAIDEVDVVKFTDIVREYDNMSRIDQWKTTLLLRAKNVLKLKEIEEPDFL</sequence>
<dbReference type="PANTHER" id="PTHR13768:SF8">
    <property type="entry name" value="ALPHA-SOLUBLE NSF ATTACHMENT PROTEIN"/>
    <property type="match status" value="1"/>
</dbReference>